<dbReference type="EMBL" id="SGWV01000010">
    <property type="protein sequence ID" value="RZS52992.1"/>
    <property type="molecule type" value="Genomic_DNA"/>
</dbReference>
<dbReference type="RefSeq" id="WP_130482472.1">
    <property type="nucleotide sequence ID" value="NZ_SGWV01000010.1"/>
</dbReference>
<dbReference type="GO" id="GO:0051607">
    <property type="term" value="P:defense response to virus"/>
    <property type="evidence" value="ECO:0007669"/>
    <property type="project" value="UniProtKB-KW"/>
</dbReference>
<reference evidence="12 13" key="1">
    <citation type="submission" date="2019-02" db="EMBL/GenBank/DDBJ databases">
        <title>Genomic Encyclopedia of Type Strains, Phase IV (KMG-IV): sequencing the most valuable type-strain genomes for metagenomic binning, comparative biology and taxonomic classification.</title>
        <authorList>
            <person name="Goeker M."/>
        </authorList>
    </citation>
    <scope>NUCLEOTIDE SEQUENCE [LARGE SCALE GENOMIC DNA]</scope>
    <source>
        <strain evidence="12 13">DSM 10617</strain>
    </source>
</reference>
<comment type="similarity">
    <text evidence="2">In the central section; belongs to the CRISPR-associated helicase Cas3 family.</text>
</comment>
<evidence type="ECO:0000259" key="10">
    <source>
        <dbReference type="PROSITE" id="PS51194"/>
    </source>
</evidence>
<dbReference type="InterPro" id="IPR027417">
    <property type="entry name" value="P-loop_NTPase"/>
</dbReference>
<dbReference type="NCBIfam" id="TIGR01596">
    <property type="entry name" value="cas3_HD"/>
    <property type="match status" value="1"/>
</dbReference>
<comment type="caution">
    <text evidence="12">The sequence shown here is derived from an EMBL/GenBank/DDBJ whole genome shotgun (WGS) entry which is preliminary data.</text>
</comment>
<dbReference type="Gene3D" id="1.10.3210.30">
    <property type="match status" value="1"/>
</dbReference>
<proteinExistence type="inferred from homology"/>
<dbReference type="InterPro" id="IPR050547">
    <property type="entry name" value="DEAD_box_RNA_helicases"/>
</dbReference>
<dbReference type="InterPro" id="IPR054712">
    <property type="entry name" value="Cas3-like_dom"/>
</dbReference>
<evidence type="ECO:0000313" key="12">
    <source>
        <dbReference type="EMBL" id="RZS52992.1"/>
    </source>
</evidence>
<evidence type="ECO:0000256" key="2">
    <source>
        <dbReference type="ARBA" id="ARBA00009046"/>
    </source>
</evidence>
<dbReference type="InterPro" id="IPR041372">
    <property type="entry name" value="Cas3_C"/>
</dbReference>
<dbReference type="Pfam" id="PF18019">
    <property type="entry name" value="Cas3_HD"/>
    <property type="match status" value="1"/>
</dbReference>
<dbReference type="Pfam" id="PF22590">
    <property type="entry name" value="Cas3-like_C_2"/>
    <property type="match status" value="1"/>
</dbReference>
<evidence type="ECO:0000259" key="11">
    <source>
        <dbReference type="PROSITE" id="PS51643"/>
    </source>
</evidence>
<dbReference type="CDD" id="cd09641">
    <property type="entry name" value="Cas3''_I"/>
    <property type="match status" value="1"/>
</dbReference>
<name>A0A4Q7LG07_9BURK</name>
<dbReference type="OrthoDB" id="9810236at2"/>
<feature type="domain" description="Helicase C-terminal" evidence="10">
    <location>
        <begin position="521"/>
        <end position="705"/>
    </location>
</feature>
<evidence type="ECO:0000256" key="5">
    <source>
        <dbReference type="ARBA" id="ARBA00022741"/>
    </source>
</evidence>
<dbReference type="InterPro" id="IPR001650">
    <property type="entry name" value="Helicase_C-like"/>
</dbReference>
<evidence type="ECO:0000256" key="6">
    <source>
        <dbReference type="ARBA" id="ARBA00022801"/>
    </source>
</evidence>
<feature type="domain" description="HD Cas3-type" evidence="11">
    <location>
        <begin position="28"/>
        <end position="209"/>
    </location>
</feature>
<dbReference type="GO" id="GO:0046872">
    <property type="term" value="F:metal ion binding"/>
    <property type="evidence" value="ECO:0007669"/>
    <property type="project" value="UniProtKB-KW"/>
</dbReference>
<evidence type="ECO:0000256" key="9">
    <source>
        <dbReference type="ARBA" id="ARBA00023118"/>
    </source>
</evidence>
<dbReference type="AlphaFoldDB" id="A0A4Q7LG07"/>
<comment type="similarity">
    <text evidence="1">In the N-terminal section; belongs to the CRISPR-associated nuclease Cas3-HD family.</text>
</comment>
<dbReference type="InterPro" id="IPR011545">
    <property type="entry name" value="DEAD/DEAH_box_helicase_dom"/>
</dbReference>
<keyword evidence="7" id="KW-0347">Helicase</keyword>
<dbReference type="InterPro" id="IPR006483">
    <property type="entry name" value="CRISPR-assoc_Cas3_HD"/>
</dbReference>
<evidence type="ECO:0000256" key="7">
    <source>
        <dbReference type="ARBA" id="ARBA00022806"/>
    </source>
</evidence>
<dbReference type="PANTHER" id="PTHR47963">
    <property type="entry name" value="DEAD-BOX ATP-DEPENDENT RNA HELICASE 47, MITOCHONDRIAL"/>
    <property type="match status" value="1"/>
</dbReference>
<evidence type="ECO:0000256" key="1">
    <source>
        <dbReference type="ARBA" id="ARBA00006847"/>
    </source>
</evidence>
<gene>
    <name evidence="12" type="ORF">EV685_2614</name>
</gene>
<accession>A0A4Q7LG07</accession>
<keyword evidence="6" id="KW-0378">Hydrolase</keyword>
<dbReference type="InterPro" id="IPR006474">
    <property type="entry name" value="Helicase_Cas3_CRISPR-ass_core"/>
</dbReference>
<protein>
    <submittedName>
        <fullName evidence="12">CRISPR-associated Cas3 family helicase</fullName>
    </submittedName>
</protein>
<organism evidence="12 13">
    <name type="scientific">Sphaerotilus mobilis</name>
    <dbReference type="NCBI Taxonomy" id="47994"/>
    <lineage>
        <taxon>Bacteria</taxon>
        <taxon>Pseudomonadati</taxon>
        <taxon>Pseudomonadota</taxon>
        <taxon>Betaproteobacteria</taxon>
        <taxon>Burkholderiales</taxon>
        <taxon>Sphaerotilaceae</taxon>
        <taxon>Sphaerotilus</taxon>
    </lineage>
</organism>
<keyword evidence="4" id="KW-0479">Metal-binding</keyword>
<evidence type="ECO:0000256" key="4">
    <source>
        <dbReference type="ARBA" id="ARBA00022723"/>
    </source>
</evidence>
<dbReference type="SUPFAM" id="SSF52540">
    <property type="entry name" value="P-loop containing nucleoside triphosphate hydrolases"/>
    <property type="match status" value="1"/>
</dbReference>
<keyword evidence="8" id="KW-0067">ATP-binding</keyword>
<dbReference type="SMART" id="SM00490">
    <property type="entry name" value="HELICc"/>
    <property type="match status" value="1"/>
</dbReference>
<keyword evidence="13" id="KW-1185">Reference proteome</keyword>
<dbReference type="Gene3D" id="3.40.50.300">
    <property type="entry name" value="P-loop containing nucleotide triphosphate hydrolases"/>
    <property type="match status" value="2"/>
</dbReference>
<dbReference type="NCBIfam" id="TIGR01587">
    <property type="entry name" value="cas3_core"/>
    <property type="match status" value="1"/>
</dbReference>
<dbReference type="Pfam" id="PF00270">
    <property type="entry name" value="DEAD"/>
    <property type="match status" value="1"/>
</dbReference>
<keyword evidence="9" id="KW-0051">Antiviral defense</keyword>
<keyword evidence="5" id="KW-0547">Nucleotide-binding</keyword>
<sequence length="886" mass="97823">MPIDIRGPRVHCFDELPDAVQHIWAKSGDEGGYGLLPHILDIAAVAEQILRREPASTLAWAARAFGRSEDGLIRWLAWLMGQHDLGKATVGFQAKWPQGKLADEASGLSFPSRLLSADRHDLSSAVLLSARMNRQLAGAVAAHHGFHFEPRVVKNAKILGEPQAWIEARRVLIETYDQTLLPEVADVAADLDLSSLNWLAGLTSVADWIGSNTVWFPHRLRHETCEGHHACALQLADQALDQIGWPRQRPLLTETHADVADLIARMTGLAGIQPRPLQQAADELLKFCAAPALLIVEAPMGEGKTELAFLAHLRLQAQLGHRGLYIGLPTQATGNAMFQRALRFLHAFQDGMPLDLQLAHGGAALSDQVVELRQDHGALGRHEAVQCSEWFSQKRRALISPYGVGTIDQALYATLNVKHHFVRLWGLTNRVVVLDEVHAYDSYTGGLIEALLRWLKALGCSVILMSATLPASRRRALLSAWDVDEHALPALPYPRVVMASDGRVDGRHCVSRALAPIDLCGIDESMDSIVERVLVELAGDGCIAVIVNTVDRAQQLYTTLRPQVISGVPVLLFHARFPAEERGQHEREVMRLFGKTGERPKRALLIATQVAEQSLDIDFDLLISDLAPVDLLLQRAGRLHRHERVRPSAHQRPRLVVAGLTRGALPELKQTGWASVYDPYLLGRTWAFASREQQWTLPQDIDRLVQLVYDDETDLPADIDGTSRAYIEGEALGEHLAQVQQMSQFAANAAIDAHAEPQNAYVGKPHGREAGEGLGEDNRTRFGAESLTLIPVHVDGGLWRLFPDEPSFDPTLKPGAELSRRLLTRQVKLSRKAVVKALQGSEIPAGWRAHPWLSDLRVLPLTEGCWRHGSLCVRLDERIGIVYTSG</sequence>
<keyword evidence="3" id="KW-0540">Nuclease</keyword>
<dbReference type="GO" id="GO:0016787">
    <property type="term" value="F:hydrolase activity"/>
    <property type="evidence" value="ECO:0007669"/>
    <property type="project" value="UniProtKB-KW"/>
</dbReference>
<evidence type="ECO:0000256" key="3">
    <source>
        <dbReference type="ARBA" id="ARBA00022722"/>
    </source>
</evidence>
<dbReference type="GO" id="GO:0004518">
    <property type="term" value="F:nuclease activity"/>
    <property type="evidence" value="ECO:0007669"/>
    <property type="project" value="UniProtKB-KW"/>
</dbReference>
<dbReference type="Pfam" id="PF18395">
    <property type="entry name" value="Cas3_C"/>
    <property type="match status" value="1"/>
</dbReference>
<evidence type="ECO:0000313" key="13">
    <source>
        <dbReference type="Proteomes" id="UP000293433"/>
    </source>
</evidence>
<evidence type="ECO:0000256" key="8">
    <source>
        <dbReference type="ARBA" id="ARBA00022840"/>
    </source>
</evidence>
<dbReference type="PROSITE" id="PS51194">
    <property type="entry name" value="HELICASE_CTER"/>
    <property type="match status" value="1"/>
</dbReference>
<dbReference type="InterPro" id="IPR038257">
    <property type="entry name" value="CRISPR-assoc_Cas3_HD_sf"/>
</dbReference>
<dbReference type="GO" id="GO:0003723">
    <property type="term" value="F:RNA binding"/>
    <property type="evidence" value="ECO:0007669"/>
    <property type="project" value="TreeGrafter"/>
</dbReference>
<dbReference type="GO" id="GO:0003724">
    <property type="term" value="F:RNA helicase activity"/>
    <property type="evidence" value="ECO:0007669"/>
    <property type="project" value="TreeGrafter"/>
</dbReference>
<dbReference type="PANTHER" id="PTHR47963:SF9">
    <property type="entry name" value="CRISPR-ASSOCIATED ENDONUCLEASE_HELICASE CAS3"/>
    <property type="match status" value="1"/>
</dbReference>
<dbReference type="Proteomes" id="UP000293433">
    <property type="component" value="Unassembled WGS sequence"/>
</dbReference>
<dbReference type="PROSITE" id="PS51643">
    <property type="entry name" value="HD_CAS3"/>
    <property type="match status" value="1"/>
</dbReference>
<dbReference type="GO" id="GO:0005524">
    <property type="term" value="F:ATP binding"/>
    <property type="evidence" value="ECO:0007669"/>
    <property type="project" value="UniProtKB-KW"/>
</dbReference>